<dbReference type="SUPFAM" id="SSF51905">
    <property type="entry name" value="FAD/NAD(P)-binding domain"/>
    <property type="match status" value="1"/>
</dbReference>
<keyword evidence="1" id="KW-0560">Oxidoreductase</keyword>
<evidence type="ECO:0000259" key="2">
    <source>
        <dbReference type="Pfam" id="PF01494"/>
    </source>
</evidence>
<evidence type="ECO:0000256" key="1">
    <source>
        <dbReference type="ARBA" id="ARBA00023002"/>
    </source>
</evidence>
<dbReference type="Gene3D" id="3.50.50.60">
    <property type="entry name" value="FAD/NAD(P)-binding domain"/>
    <property type="match status" value="1"/>
</dbReference>
<dbReference type="GO" id="GO:0019622">
    <property type="term" value="P:3-(3-hydroxy)phenylpropionate catabolic process"/>
    <property type="evidence" value="ECO:0007669"/>
    <property type="project" value="TreeGrafter"/>
</dbReference>
<dbReference type="InterPro" id="IPR002938">
    <property type="entry name" value="FAD-bd"/>
</dbReference>
<dbReference type="GO" id="GO:0008688">
    <property type="term" value="F:3-(3-hydroxyphenyl)propionate hydroxylase activity"/>
    <property type="evidence" value="ECO:0007669"/>
    <property type="project" value="TreeGrafter"/>
</dbReference>
<dbReference type="Proteomes" id="UP000054408">
    <property type="component" value="Unassembled WGS sequence"/>
</dbReference>
<protein>
    <submittedName>
        <fullName evidence="3">3-(3-hydroxy-phenyl)propionate/3-hydroxycinnamic acid hydroxylase 2</fullName>
    </submittedName>
</protein>
<dbReference type="EMBL" id="GL349490">
    <property type="protein sequence ID" value="KNC54442.1"/>
    <property type="molecule type" value="Genomic_DNA"/>
</dbReference>
<dbReference type="RefSeq" id="XP_013753598.1">
    <property type="nucleotide sequence ID" value="XM_013898144.1"/>
</dbReference>
<name>A0A0L0DQ65_THETB</name>
<dbReference type="Pfam" id="PF01494">
    <property type="entry name" value="FAD_binding_3"/>
    <property type="match status" value="1"/>
</dbReference>
<dbReference type="InterPro" id="IPR050631">
    <property type="entry name" value="PheA/TfdB_FAD_monoxygenase"/>
</dbReference>
<proteinExistence type="predicted"/>
<evidence type="ECO:0000313" key="3">
    <source>
        <dbReference type="EMBL" id="KNC54442.1"/>
    </source>
</evidence>
<sequence length="449" mass="48070">MYDVVVVGCGPVGATTAALLARHRALSVAVVERELEVNTQPRAGAVDADGLRIWADAGLSDELLDHPLPLAVHLSTLEERDGGDRRVRPRLTLPSATSDHGFPTVSFFYQPAVESGLRAVLEARENVDLVLGSEVLDVRASSGDASLIEVVRTAVDGPEQVIMTARYVVVADGGSSTARGALGIGLSGMSWAEERWLVADLVDVPESVRRGAGELDALNRGFHFLCAPSRPGVHLPLPFDHIRAEFALNAGEIEAFRAGELDFLRGALSERGLDFGSAQELETCVVRSAVYTYHARTADRFTALGGRVALVGDAAHMLPPFGGQGLVSGLRDAACVASKIWLALAHHGSPEIVAQYEAERRPHVWAAMWYARIMSAAVATSWRAFVALRNMVLAGLNAAPEWVVRKLRFVPRVGLAVGDTVPVFDAQSSWSSDVAGFAVTRVCQQSVRS</sequence>
<dbReference type="PANTHER" id="PTHR43476:SF3">
    <property type="entry name" value="FAD-BINDING MONOOXYGENASE"/>
    <property type="match status" value="1"/>
</dbReference>
<dbReference type="InterPro" id="IPR036188">
    <property type="entry name" value="FAD/NAD-bd_sf"/>
</dbReference>
<feature type="domain" description="FAD-binding" evidence="2">
    <location>
        <begin position="2"/>
        <end position="368"/>
    </location>
</feature>
<keyword evidence="4" id="KW-1185">Reference proteome</keyword>
<dbReference type="PANTHER" id="PTHR43476">
    <property type="entry name" value="3-(3-HYDROXY-PHENYL)PROPIONATE/3-HYDROXYCINNAMIC ACID HYDROXYLASE"/>
    <property type="match status" value="1"/>
</dbReference>
<dbReference type="STRING" id="461836.A0A0L0DQ65"/>
<reference evidence="3 4" key="1">
    <citation type="submission" date="2010-05" db="EMBL/GenBank/DDBJ databases">
        <title>The Genome Sequence of Thecamonas trahens ATCC 50062.</title>
        <authorList>
            <consortium name="The Broad Institute Genome Sequencing Platform"/>
            <person name="Russ C."/>
            <person name="Cuomo C."/>
            <person name="Shea T."/>
            <person name="Young S.K."/>
            <person name="Zeng Q."/>
            <person name="Koehrsen M."/>
            <person name="Haas B."/>
            <person name="Borodovsky M."/>
            <person name="Guigo R."/>
            <person name="Alvarado L."/>
            <person name="Berlin A."/>
            <person name="Bochicchio J."/>
            <person name="Borenstein D."/>
            <person name="Chapman S."/>
            <person name="Chen Z."/>
            <person name="Freedman E."/>
            <person name="Gellesch M."/>
            <person name="Goldberg J."/>
            <person name="Griggs A."/>
            <person name="Gujja S."/>
            <person name="Heilman E."/>
            <person name="Heiman D."/>
            <person name="Hepburn T."/>
            <person name="Howarth C."/>
            <person name="Jen D."/>
            <person name="Larson L."/>
            <person name="Mehta T."/>
            <person name="Park D."/>
            <person name="Pearson M."/>
            <person name="Roberts A."/>
            <person name="Saif S."/>
            <person name="Shenoy N."/>
            <person name="Sisk P."/>
            <person name="Stolte C."/>
            <person name="Sykes S."/>
            <person name="Thomson T."/>
            <person name="Walk T."/>
            <person name="White J."/>
            <person name="Yandava C."/>
            <person name="Burger G."/>
            <person name="Gray M.W."/>
            <person name="Holland P.W.H."/>
            <person name="King N."/>
            <person name="Lang F.B.F."/>
            <person name="Roger A.J."/>
            <person name="Ruiz-Trillo I."/>
            <person name="Lander E."/>
            <person name="Nusbaum C."/>
        </authorList>
    </citation>
    <scope>NUCLEOTIDE SEQUENCE [LARGE SCALE GENOMIC DNA]</scope>
    <source>
        <strain evidence="3 4">ATCC 50062</strain>
    </source>
</reference>
<dbReference type="GeneID" id="25568656"/>
<dbReference type="eggNOG" id="KOG3855">
    <property type="taxonomic scope" value="Eukaryota"/>
</dbReference>
<evidence type="ECO:0000313" key="4">
    <source>
        <dbReference type="Proteomes" id="UP000054408"/>
    </source>
</evidence>
<dbReference type="PRINTS" id="PR00420">
    <property type="entry name" value="RNGMNOXGNASE"/>
</dbReference>
<accession>A0A0L0DQ65</accession>
<gene>
    <name evidence="3" type="ORF">AMSG_10437</name>
</gene>
<dbReference type="OMA" id="YPQDRHE"/>
<dbReference type="GO" id="GO:0071949">
    <property type="term" value="F:FAD binding"/>
    <property type="evidence" value="ECO:0007669"/>
    <property type="project" value="InterPro"/>
</dbReference>
<dbReference type="Gene3D" id="3.30.9.10">
    <property type="entry name" value="D-Amino Acid Oxidase, subunit A, domain 2"/>
    <property type="match status" value="1"/>
</dbReference>
<dbReference type="OrthoDB" id="2690153at2759"/>
<dbReference type="AlphaFoldDB" id="A0A0L0DQ65"/>
<organism evidence="3 4">
    <name type="scientific">Thecamonas trahens ATCC 50062</name>
    <dbReference type="NCBI Taxonomy" id="461836"/>
    <lineage>
        <taxon>Eukaryota</taxon>
        <taxon>Apusozoa</taxon>
        <taxon>Apusomonadida</taxon>
        <taxon>Apusomonadidae</taxon>
        <taxon>Thecamonas</taxon>
    </lineage>
</organism>